<organism evidence="3 4">
    <name type="scientific">Tetrabaena socialis</name>
    <dbReference type="NCBI Taxonomy" id="47790"/>
    <lineage>
        <taxon>Eukaryota</taxon>
        <taxon>Viridiplantae</taxon>
        <taxon>Chlorophyta</taxon>
        <taxon>core chlorophytes</taxon>
        <taxon>Chlorophyceae</taxon>
        <taxon>CS clade</taxon>
        <taxon>Chlamydomonadales</taxon>
        <taxon>Tetrabaenaceae</taxon>
        <taxon>Tetrabaena</taxon>
    </lineage>
</organism>
<feature type="region of interest" description="Disordered" evidence="1">
    <location>
        <begin position="199"/>
        <end position="295"/>
    </location>
</feature>
<feature type="compositionally biased region" description="Low complexity" evidence="1">
    <location>
        <begin position="781"/>
        <end position="791"/>
    </location>
</feature>
<name>A0A2J7ZUL1_9CHLO</name>
<evidence type="ECO:0000313" key="3">
    <source>
        <dbReference type="EMBL" id="PNH03966.1"/>
    </source>
</evidence>
<feature type="region of interest" description="Disordered" evidence="1">
    <location>
        <begin position="360"/>
        <end position="449"/>
    </location>
</feature>
<keyword evidence="4" id="KW-1185">Reference proteome</keyword>
<dbReference type="AlphaFoldDB" id="A0A2J7ZUL1"/>
<feature type="compositionally biased region" description="Low complexity" evidence="1">
    <location>
        <begin position="518"/>
        <end position="527"/>
    </location>
</feature>
<protein>
    <submittedName>
        <fullName evidence="3">Putative sugar phosphate/phosphate translocator</fullName>
    </submittedName>
</protein>
<feature type="compositionally biased region" description="Low complexity" evidence="1">
    <location>
        <begin position="725"/>
        <end position="735"/>
    </location>
</feature>
<feature type="compositionally biased region" description="Basic residues" evidence="1">
    <location>
        <begin position="404"/>
        <end position="416"/>
    </location>
</feature>
<feature type="compositionally biased region" description="Basic and acidic residues" evidence="1">
    <location>
        <begin position="715"/>
        <end position="724"/>
    </location>
</feature>
<dbReference type="Proteomes" id="UP000236333">
    <property type="component" value="Unassembled WGS sequence"/>
</dbReference>
<comment type="caution">
    <text evidence="3">The sequence shown here is derived from an EMBL/GenBank/DDBJ whole genome shotgun (WGS) entry which is preliminary data.</text>
</comment>
<feature type="compositionally biased region" description="Low complexity" evidence="1">
    <location>
        <begin position="1"/>
        <end position="41"/>
    </location>
</feature>
<feature type="transmembrane region" description="Helical" evidence="2">
    <location>
        <begin position="917"/>
        <end position="942"/>
    </location>
</feature>
<keyword evidence="2" id="KW-0812">Transmembrane</keyword>
<feature type="compositionally biased region" description="Gly residues" evidence="1">
    <location>
        <begin position="266"/>
        <end position="286"/>
    </location>
</feature>
<feature type="compositionally biased region" description="Gly residues" evidence="1">
    <location>
        <begin position="249"/>
        <end position="258"/>
    </location>
</feature>
<dbReference type="EMBL" id="PGGS01000439">
    <property type="protein sequence ID" value="PNH03966.1"/>
    <property type="molecule type" value="Genomic_DNA"/>
</dbReference>
<feature type="compositionally biased region" description="Basic and acidic residues" evidence="1">
    <location>
        <begin position="222"/>
        <end position="231"/>
    </location>
</feature>
<feature type="transmembrane region" description="Helical" evidence="2">
    <location>
        <begin position="891"/>
        <end position="911"/>
    </location>
</feature>
<gene>
    <name evidence="3" type="ORF">TSOC_009922</name>
</gene>
<feature type="region of interest" description="Disordered" evidence="1">
    <location>
        <begin position="508"/>
        <end position="611"/>
    </location>
</feature>
<feature type="compositionally biased region" description="Low complexity" evidence="1">
    <location>
        <begin position="393"/>
        <end position="403"/>
    </location>
</feature>
<keyword evidence="2" id="KW-0472">Membrane</keyword>
<feature type="compositionally biased region" description="Low complexity" evidence="1">
    <location>
        <begin position="702"/>
        <end position="714"/>
    </location>
</feature>
<dbReference type="OrthoDB" id="6418713at2759"/>
<feature type="region of interest" description="Disordered" evidence="1">
    <location>
        <begin position="695"/>
        <end position="793"/>
    </location>
</feature>
<evidence type="ECO:0000313" key="4">
    <source>
        <dbReference type="Proteomes" id="UP000236333"/>
    </source>
</evidence>
<accession>A0A2J7ZUL1</accession>
<reference evidence="3 4" key="1">
    <citation type="journal article" date="2017" name="Mol. Biol. Evol.">
        <title>The 4-celled Tetrabaena socialis nuclear genome reveals the essential components for genetic control of cell number at the origin of multicellularity in the volvocine lineage.</title>
        <authorList>
            <person name="Featherston J."/>
            <person name="Arakaki Y."/>
            <person name="Hanschen E.R."/>
            <person name="Ferris P.J."/>
            <person name="Michod R.E."/>
            <person name="Olson B.J.S.C."/>
            <person name="Nozaki H."/>
            <person name="Durand P.M."/>
        </authorList>
    </citation>
    <scope>NUCLEOTIDE SEQUENCE [LARGE SCALE GENOMIC DNA]</scope>
    <source>
        <strain evidence="3 4">NIES-571</strain>
    </source>
</reference>
<evidence type="ECO:0000256" key="1">
    <source>
        <dbReference type="SAM" id="MobiDB-lite"/>
    </source>
</evidence>
<proteinExistence type="predicted"/>
<sequence>MAAAPPAGRQAAVLAAAPPLSAGKQSRLGRASRSNGRSNGSCQRAGRSKRKDSRRPAAARSRISFRCSFPIGRVATGARCGSLQLWHRPQHGCPPAGPLKANLQPHKMQMPQGQALLPKRALQDASVARSDGGSGAAESELAVARRDAQAGDVHSGSHSSVGAVELAESRFVEAVSGEAFGGLPGCAVPPRAAAVLYGPDENGDSSVRLRGDSGLHSGMGDEAGRASRADGPDTAGGIPEGAAHSAGSFAGGTGGGVVSGQHASHGGAGNRGRGSNGGGGGGGRDGGPWQDRRVYDMQGGAGLGAHLPDVAATRPRAAAAVMGRSSRGMQVLPGAADARPALEVRDVLVRRRVPTAFFAATTSRRSQGSRGGLQQRARRRSKGAWGSDDDNSRTSSPSSSRTFARSRSRSHSRHRTTSPSRSPLRSARRAVGWPPPPPLRDTAEPQRSAPGMQFNRARRFSQGEAYGRGHGGRGSPMAPLALDAAYHAVLPRTSAALISRSARRLDWLPTHAPPQPLRPLQQRQQQQRRSRPEALPAEGGTGSEGAGAKRGRATSTEPPATGAGADSGGAAGAQPRRQRRRWQRREAGAAGAGGPRAADDDAAAGGEAGGQAVEEAMAPLEGLAAAQDAVRPRLPGGSFAPRSVRAEMAGQLQERRERQLQKALALRALLAGGQPQEQLWPAVAAQLRRERLRELGSRRRQQGQLQQQQELQGRGAEKGSHEGSEALGASGAEEGPGAGAVYSGAGMGAASSDTATRRERRSGRNASDGGGAHKVRRRRQQQQQHVHQLAHAAEEARAAGLQPLPLPMPMPRRGASAALSPERPPHFLASTHRALAALMAAHPLDGSPGAGAPEHRASGLTPSYALVEKSTMLAKDPATQAKVVREVIRSYSYVLLWMCVSCGVIMFNKWLLAYSGFPFPIALTLWHMFFCSFVGVLAVRVFKVVKSHNMTPRDYYTRVMPIGT</sequence>
<feature type="region of interest" description="Disordered" evidence="1">
    <location>
        <begin position="1"/>
        <end position="60"/>
    </location>
</feature>
<evidence type="ECO:0000256" key="2">
    <source>
        <dbReference type="SAM" id="Phobius"/>
    </source>
</evidence>
<keyword evidence="2" id="KW-1133">Transmembrane helix</keyword>